<dbReference type="NCBIfam" id="TIGR01297">
    <property type="entry name" value="CDF"/>
    <property type="match status" value="1"/>
</dbReference>
<evidence type="ECO:0000256" key="5">
    <source>
        <dbReference type="ARBA" id="ARBA00022906"/>
    </source>
</evidence>
<dbReference type="Gene3D" id="3.30.70.1350">
    <property type="entry name" value="Cation efflux protein, cytoplasmic domain"/>
    <property type="match status" value="1"/>
</dbReference>
<keyword evidence="4 10" id="KW-0812">Transmembrane</keyword>
<dbReference type="AlphaFoldDB" id="A0A7X1B0Q7"/>
<dbReference type="InterPro" id="IPR036837">
    <property type="entry name" value="Cation_efflux_CTD_sf"/>
</dbReference>
<feature type="compositionally biased region" description="Basic residues" evidence="9">
    <location>
        <begin position="16"/>
        <end position="30"/>
    </location>
</feature>
<keyword evidence="3" id="KW-0813">Transport</keyword>
<dbReference type="GO" id="GO:0005886">
    <property type="term" value="C:plasma membrane"/>
    <property type="evidence" value="ECO:0007669"/>
    <property type="project" value="TreeGrafter"/>
</dbReference>
<feature type="region of interest" description="Disordered" evidence="9">
    <location>
        <begin position="1"/>
        <end position="33"/>
    </location>
</feature>
<evidence type="ECO:0000259" key="12">
    <source>
        <dbReference type="Pfam" id="PF16916"/>
    </source>
</evidence>
<feature type="transmembrane region" description="Helical" evidence="10">
    <location>
        <begin position="41"/>
        <end position="65"/>
    </location>
</feature>
<keyword evidence="6 10" id="KW-1133">Transmembrane helix</keyword>
<dbReference type="Pfam" id="PF01545">
    <property type="entry name" value="Cation_efflux"/>
    <property type="match status" value="1"/>
</dbReference>
<protein>
    <submittedName>
        <fullName evidence="13">Cation transporter</fullName>
    </submittedName>
</protein>
<comment type="subcellular location">
    <subcellularLocation>
        <location evidence="1">Membrane</location>
        <topology evidence="1">Multi-pass membrane protein</topology>
    </subcellularLocation>
</comment>
<evidence type="ECO:0000259" key="11">
    <source>
        <dbReference type="Pfam" id="PF01545"/>
    </source>
</evidence>
<keyword evidence="5" id="KW-0862">Zinc</keyword>
<feature type="compositionally biased region" description="Basic and acidic residues" evidence="9">
    <location>
        <begin position="1"/>
        <end position="15"/>
    </location>
</feature>
<name>A0A7X1B0Q7_9BACT</name>
<dbReference type="Pfam" id="PF16916">
    <property type="entry name" value="ZT_dimer"/>
    <property type="match status" value="1"/>
</dbReference>
<dbReference type="SUPFAM" id="SSF161111">
    <property type="entry name" value="Cation efflux protein transmembrane domain-like"/>
    <property type="match status" value="1"/>
</dbReference>
<feature type="transmembrane region" description="Helical" evidence="10">
    <location>
        <begin position="142"/>
        <end position="163"/>
    </location>
</feature>
<feature type="transmembrane region" description="Helical" evidence="10">
    <location>
        <begin position="203"/>
        <end position="224"/>
    </location>
</feature>
<dbReference type="PANTHER" id="PTHR11562">
    <property type="entry name" value="CATION EFFLUX PROTEIN/ ZINC TRANSPORTER"/>
    <property type="match status" value="1"/>
</dbReference>
<dbReference type="SUPFAM" id="SSF160240">
    <property type="entry name" value="Cation efflux protein cytoplasmic domain-like"/>
    <property type="match status" value="1"/>
</dbReference>
<dbReference type="PANTHER" id="PTHR11562:SF17">
    <property type="entry name" value="RE54080P-RELATED"/>
    <property type="match status" value="1"/>
</dbReference>
<dbReference type="Proteomes" id="UP000525652">
    <property type="component" value="Unassembled WGS sequence"/>
</dbReference>
<evidence type="ECO:0000256" key="8">
    <source>
        <dbReference type="ARBA" id="ARBA00023136"/>
    </source>
</evidence>
<dbReference type="EMBL" id="JACHVA010000086">
    <property type="protein sequence ID" value="MBC2602340.1"/>
    <property type="molecule type" value="Genomic_DNA"/>
</dbReference>
<feature type="transmembrane region" description="Helical" evidence="10">
    <location>
        <begin position="108"/>
        <end position="130"/>
    </location>
</feature>
<dbReference type="InterPro" id="IPR027470">
    <property type="entry name" value="Cation_efflux_CTD"/>
</dbReference>
<dbReference type="Gene3D" id="1.20.1510.10">
    <property type="entry name" value="Cation efflux protein transmembrane domain"/>
    <property type="match status" value="1"/>
</dbReference>
<evidence type="ECO:0000256" key="7">
    <source>
        <dbReference type="ARBA" id="ARBA00023065"/>
    </source>
</evidence>
<keyword evidence="5" id="KW-0864">Zinc transport</keyword>
<accession>A0A7X1B0Q7</accession>
<comment type="similarity">
    <text evidence="2">Belongs to the cation diffusion facilitator (CDF) transporter (TC 2.A.4) family. SLC30A subfamily.</text>
</comment>
<reference evidence="13 14" key="1">
    <citation type="submission" date="2020-07" db="EMBL/GenBank/DDBJ databases">
        <authorList>
            <person name="Feng X."/>
        </authorList>
    </citation>
    <scope>NUCLEOTIDE SEQUENCE [LARGE SCALE GENOMIC DNA]</scope>
    <source>
        <strain evidence="13 14">JCM14086</strain>
    </source>
</reference>
<feature type="domain" description="Cation efflux protein transmembrane" evidence="11">
    <location>
        <begin position="41"/>
        <end position="232"/>
    </location>
</feature>
<dbReference type="RefSeq" id="WP_185693029.1">
    <property type="nucleotide sequence ID" value="NZ_JACHVA010000086.1"/>
</dbReference>
<dbReference type="InterPro" id="IPR058533">
    <property type="entry name" value="Cation_efflux_TM"/>
</dbReference>
<keyword evidence="7" id="KW-0406">Ion transport</keyword>
<evidence type="ECO:0000256" key="1">
    <source>
        <dbReference type="ARBA" id="ARBA00004141"/>
    </source>
</evidence>
<proteinExistence type="inferred from homology"/>
<feature type="domain" description="Cation efflux protein cytoplasmic" evidence="12">
    <location>
        <begin position="236"/>
        <end position="312"/>
    </location>
</feature>
<evidence type="ECO:0000256" key="3">
    <source>
        <dbReference type="ARBA" id="ARBA00022448"/>
    </source>
</evidence>
<evidence type="ECO:0000256" key="6">
    <source>
        <dbReference type="ARBA" id="ARBA00022989"/>
    </source>
</evidence>
<comment type="caution">
    <text evidence="13">The sequence shown here is derived from an EMBL/GenBank/DDBJ whole genome shotgun (WGS) entry which is preliminary data.</text>
</comment>
<evidence type="ECO:0000256" key="10">
    <source>
        <dbReference type="SAM" id="Phobius"/>
    </source>
</evidence>
<gene>
    <name evidence="13" type="ORF">H5P30_11180</name>
</gene>
<keyword evidence="8 10" id="KW-0472">Membrane</keyword>
<evidence type="ECO:0000313" key="13">
    <source>
        <dbReference type="EMBL" id="MBC2602340.1"/>
    </source>
</evidence>
<evidence type="ECO:0000256" key="4">
    <source>
        <dbReference type="ARBA" id="ARBA00022692"/>
    </source>
</evidence>
<organism evidence="13 14">
    <name type="scientific">Puniceicoccus vermicola</name>
    <dbReference type="NCBI Taxonomy" id="388746"/>
    <lineage>
        <taxon>Bacteria</taxon>
        <taxon>Pseudomonadati</taxon>
        <taxon>Verrucomicrobiota</taxon>
        <taxon>Opitutia</taxon>
        <taxon>Puniceicoccales</taxon>
        <taxon>Puniceicoccaceae</taxon>
        <taxon>Puniceicoccus</taxon>
    </lineage>
</organism>
<evidence type="ECO:0000256" key="2">
    <source>
        <dbReference type="ARBA" id="ARBA00008873"/>
    </source>
</evidence>
<dbReference type="GO" id="GO:0005385">
    <property type="term" value="F:zinc ion transmembrane transporter activity"/>
    <property type="evidence" value="ECO:0007669"/>
    <property type="project" value="TreeGrafter"/>
</dbReference>
<evidence type="ECO:0000256" key="9">
    <source>
        <dbReference type="SAM" id="MobiDB-lite"/>
    </source>
</evidence>
<dbReference type="InterPro" id="IPR050681">
    <property type="entry name" value="CDF/SLC30A"/>
</dbReference>
<sequence>MGAGHEHHHGEEGHQHGHGHSHRGHHHHHDHGTSEVNDRTLFWAIVLNLGLSVFEFLAGLFAGSVALMADALHNTNDAAALIVAYVARKIGRKGADERYTFGYRRAELIGAVIQLTALIVVGIYLVSEAIEKFFDPEPIKGGWVMIASSVAIVVDVGTAWLLWALSKGSLNLKAAFLHNLTDAAASVAVLLGGAAIFWLGWEWVDPCLTLIIAGYILYMSFGLLKQTAKILMEGTPDDLDLNQLTTAVCAVKGVEGLHHLHAWELDETHRALEAHITIPEETTAEERHQIRSSIKKVLADDFSIEHSTLELETSNHGCGDEGSEMIPSH</sequence>
<dbReference type="InterPro" id="IPR027469">
    <property type="entry name" value="Cation_efflux_TMD_sf"/>
</dbReference>
<keyword evidence="14" id="KW-1185">Reference proteome</keyword>
<feature type="transmembrane region" description="Helical" evidence="10">
    <location>
        <begin position="175"/>
        <end position="197"/>
    </location>
</feature>
<dbReference type="InterPro" id="IPR002524">
    <property type="entry name" value="Cation_efflux"/>
</dbReference>
<evidence type="ECO:0000313" key="14">
    <source>
        <dbReference type="Proteomes" id="UP000525652"/>
    </source>
</evidence>